<dbReference type="EC" id="3.2.1.107" evidence="6"/>
<dbReference type="GO" id="GO:0005975">
    <property type="term" value="P:carbohydrate metabolic process"/>
    <property type="evidence" value="ECO:0007669"/>
    <property type="project" value="InterPro"/>
</dbReference>
<dbReference type="Proteomes" id="UP000663832">
    <property type="component" value="Unassembled WGS sequence"/>
</dbReference>
<feature type="transmembrane region" description="Helical" evidence="9">
    <location>
        <begin position="174"/>
        <end position="197"/>
    </location>
</feature>
<protein>
    <recommendedName>
        <fullName evidence="7">Protein-glucosylgalactosylhydroxylysine glucosidase</fullName>
        <ecNumber evidence="6">3.2.1.107</ecNumber>
    </recommendedName>
    <alternativeName>
        <fullName evidence="8">Acid trehalase-like protein 1</fullName>
    </alternativeName>
</protein>
<feature type="domain" description="GXWXG" evidence="11">
    <location>
        <begin position="30"/>
        <end position="91"/>
    </location>
</feature>
<proteinExistence type="inferred from homology"/>
<evidence type="ECO:0000256" key="7">
    <source>
        <dbReference type="ARBA" id="ARBA00071505"/>
    </source>
</evidence>
<evidence type="ECO:0000256" key="9">
    <source>
        <dbReference type="SAM" id="Phobius"/>
    </source>
</evidence>
<evidence type="ECO:0000256" key="6">
    <source>
        <dbReference type="ARBA" id="ARBA00066430"/>
    </source>
</evidence>
<evidence type="ECO:0000256" key="3">
    <source>
        <dbReference type="ARBA" id="ARBA00023295"/>
    </source>
</evidence>
<sequence length="921" mass="104903">MYNYICSNPEEEFLKLTQQNGKIDADTVTQLYDQLRPIEPSFLCKDGGEWDGGCLDTGHSGIEMLKKMNWAGETFKSENDVDAVMIYDQVGKRVWLKEYGNAQLREIKFRGKISTAMIYDNYPIIDHFRYVNDNMVSAMSLNKNKEGTFFQQLCACDCNINPCTNRPYTKRQKILIAAVVILIIIVILAAVLIPVFILTRKKTTDSPVSTTVFTTTNSPISTTVFTTDKLPSNGTSIDYRIMPYVGNGHIATVVFSDFIYMNGLYNGENGTSHRARIPSTHNWQFNTKRVSASYSLDVETCTFTERFEDDIVRIERRIFASQEYTELLLTHVTITRATSKKQTIVVPVEVTETLTSADFNFDVVFRDDKHVLLSGKTREVENSQYQQDVLPLFIYYTPLPFNGLQLDAEESARTYLFVTSLDTDQARAKRSFDYASTERQPDQLWSAHADLWKKVWSDGRIEVRDDVELQRQINSAYYYLLSSLPPLSTKSEPKQFYGLSPGTLSRGGLLGEDYGGHSFWDTETWMYPSVLLFYPTLAKEILSYRIGLREAAADNAPLFGYEGWRFPWESARTGVDVTPDCCPEVRLYQMHITGDIAFAARQYVAATGDQNWLKSERGGDLIYETARFWASRVTYNPNRDQYDILTVLPPDEDAQPFKDNSVFTNAVASFSIQLADLVSCITDKPVPQKWLNISNNLHFPFDNSAQIHLEYEGFNPKNSTIKQADVILLGFPLMWPMTKEVRKNDLLTYEAITRDDGPAMTWSMHAIGFLELEDFESAEKLFRQSYETYVRQPFNVWTEARAGVVGAVNFITGAGGFLQAVLYGYGGIRLTMKELEIMPPARLPNQSTGLVFHGLKYYGATLDLTIENSMYHLNVRELNVDSSRPLIYQNEQKRDTLKVGDYLSFPINTRLIIQPETPLCP</sequence>
<dbReference type="EMBL" id="CAJNOM010000409">
    <property type="protein sequence ID" value="CAF1421532.1"/>
    <property type="molecule type" value="Genomic_DNA"/>
</dbReference>
<dbReference type="Pfam" id="PF14232">
    <property type="entry name" value="DUF4334"/>
    <property type="match status" value="1"/>
</dbReference>
<dbReference type="InterPro" id="IPR025951">
    <property type="entry name" value="GXWXG_dom"/>
</dbReference>
<evidence type="ECO:0000259" key="12">
    <source>
        <dbReference type="Pfam" id="PF14232"/>
    </source>
</evidence>
<dbReference type="AlphaFoldDB" id="A0A815MH62"/>
<dbReference type="GO" id="GO:0047402">
    <property type="term" value="F:protein-glucosylgalactosylhydroxylysine glucosidase activity"/>
    <property type="evidence" value="ECO:0007669"/>
    <property type="project" value="UniProtKB-EC"/>
</dbReference>
<dbReference type="InterPro" id="IPR025568">
    <property type="entry name" value="DUF4334"/>
</dbReference>
<dbReference type="Pfam" id="PF14231">
    <property type="entry name" value="GXWXG"/>
    <property type="match status" value="1"/>
</dbReference>
<dbReference type="Proteomes" id="UP000663877">
    <property type="component" value="Unassembled WGS sequence"/>
</dbReference>
<evidence type="ECO:0000313" key="13">
    <source>
        <dbReference type="EMBL" id="CAF1183719.1"/>
    </source>
</evidence>
<comment type="function">
    <text evidence="5">Catalyzes the hydrolysis of glucose from the disaccharide unit linked to hydroxylysine residues of collagen and collagen-like proteins.</text>
</comment>
<dbReference type="Gene3D" id="2.40.128.580">
    <property type="entry name" value="GXWXG domain"/>
    <property type="match status" value="1"/>
</dbReference>
<evidence type="ECO:0000256" key="1">
    <source>
        <dbReference type="ARBA" id="ARBA00006768"/>
    </source>
</evidence>
<keyword evidence="2" id="KW-0378">Hydrolase</keyword>
<feature type="domain" description="Glycoside hydrolase family 65 central catalytic" evidence="10">
    <location>
        <begin position="508"/>
        <end position="718"/>
    </location>
</feature>
<keyword evidence="3" id="KW-0326">Glycosidase</keyword>
<keyword evidence="9" id="KW-0472">Membrane</keyword>
<name>A0A815MH62_9BILA</name>
<gene>
    <name evidence="13" type="ORF">BJG266_LOCUS25919</name>
    <name evidence="14" type="ORF">QVE165_LOCUS38288</name>
</gene>
<accession>A0A815MH62</accession>
<dbReference type="EMBL" id="CAJNOI010000207">
    <property type="protein sequence ID" value="CAF1183719.1"/>
    <property type="molecule type" value="Genomic_DNA"/>
</dbReference>
<dbReference type="InterPro" id="IPR012341">
    <property type="entry name" value="6hp_glycosidase-like_sf"/>
</dbReference>
<keyword evidence="15" id="KW-1185">Reference proteome</keyword>
<dbReference type="InterPro" id="IPR008928">
    <property type="entry name" value="6-hairpin_glycosidase_sf"/>
</dbReference>
<evidence type="ECO:0000259" key="10">
    <source>
        <dbReference type="Pfam" id="PF03632"/>
    </source>
</evidence>
<dbReference type="FunFam" id="1.50.10.10:FF:000023">
    <property type="entry name" value="Protein-glucosylgalactosylhydroxylysine glucosidase"/>
    <property type="match status" value="1"/>
</dbReference>
<comment type="caution">
    <text evidence="14">The sequence shown here is derived from an EMBL/GenBank/DDBJ whole genome shotgun (WGS) entry which is preliminary data.</text>
</comment>
<evidence type="ECO:0000256" key="5">
    <source>
        <dbReference type="ARBA" id="ARBA00053339"/>
    </source>
</evidence>
<evidence type="ECO:0000256" key="8">
    <source>
        <dbReference type="ARBA" id="ARBA00079982"/>
    </source>
</evidence>
<dbReference type="PANTHER" id="PTHR11051:SF8">
    <property type="entry name" value="PROTEIN-GLUCOSYLGALACTOSYLHYDROXYLYSINE GLUCOSIDASE"/>
    <property type="match status" value="1"/>
</dbReference>
<keyword evidence="9" id="KW-0812">Transmembrane</keyword>
<reference evidence="14" key="1">
    <citation type="submission" date="2021-02" db="EMBL/GenBank/DDBJ databases">
        <authorList>
            <person name="Nowell W R."/>
        </authorList>
    </citation>
    <scope>NUCLEOTIDE SEQUENCE</scope>
</reference>
<dbReference type="Pfam" id="PF03632">
    <property type="entry name" value="Glyco_hydro_65m"/>
    <property type="match status" value="1"/>
</dbReference>
<comment type="similarity">
    <text evidence="1">Belongs to the glycosyl hydrolase 65 family.</text>
</comment>
<evidence type="ECO:0000313" key="14">
    <source>
        <dbReference type="EMBL" id="CAF1421532.1"/>
    </source>
</evidence>
<evidence type="ECO:0000256" key="2">
    <source>
        <dbReference type="ARBA" id="ARBA00022801"/>
    </source>
</evidence>
<comment type="catalytic activity">
    <reaction evidence="4">
        <text>(5R)-5-O-[alpha-D-glucosyl-(1-&gt;2)-beta-D-galactosyl]-5-hydroxy-L-lysyl-[collagen] + H2O = (5R)-5-O-(beta-D-galactosyl)-5-hydroxy-L-lysyl-[collagen] + D-glucose</text>
        <dbReference type="Rhea" id="RHEA:11068"/>
        <dbReference type="Rhea" id="RHEA-COMP:12753"/>
        <dbReference type="Rhea" id="RHEA-COMP:12754"/>
        <dbReference type="ChEBI" id="CHEBI:4167"/>
        <dbReference type="ChEBI" id="CHEBI:15377"/>
        <dbReference type="ChEBI" id="CHEBI:133443"/>
        <dbReference type="ChEBI" id="CHEBI:133452"/>
        <dbReference type="EC" id="3.2.1.107"/>
    </reaction>
</comment>
<organism evidence="14 15">
    <name type="scientific">Adineta steineri</name>
    <dbReference type="NCBI Taxonomy" id="433720"/>
    <lineage>
        <taxon>Eukaryota</taxon>
        <taxon>Metazoa</taxon>
        <taxon>Spiralia</taxon>
        <taxon>Gnathifera</taxon>
        <taxon>Rotifera</taxon>
        <taxon>Eurotatoria</taxon>
        <taxon>Bdelloidea</taxon>
        <taxon>Adinetida</taxon>
        <taxon>Adinetidae</taxon>
        <taxon>Adineta</taxon>
    </lineage>
</organism>
<keyword evidence="9" id="KW-1133">Transmembrane helix</keyword>
<feature type="domain" description="DUF4334" evidence="12">
    <location>
        <begin position="100"/>
        <end position="150"/>
    </location>
</feature>
<dbReference type="PANTHER" id="PTHR11051">
    <property type="entry name" value="GLYCOSYL HYDROLASE-RELATED"/>
    <property type="match status" value="1"/>
</dbReference>
<evidence type="ECO:0000256" key="4">
    <source>
        <dbReference type="ARBA" id="ARBA00051415"/>
    </source>
</evidence>
<dbReference type="InterPro" id="IPR005195">
    <property type="entry name" value="Glyco_hydro_65_M"/>
</dbReference>
<dbReference type="SUPFAM" id="SSF48208">
    <property type="entry name" value="Six-hairpin glycosidases"/>
    <property type="match status" value="1"/>
</dbReference>
<evidence type="ECO:0000259" key="11">
    <source>
        <dbReference type="Pfam" id="PF14231"/>
    </source>
</evidence>
<evidence type="ECO:0000313" key="15">
    <source>
        <dbReference type="Proteomes" id="UP000663832"/>
    </source>
</evidence>
<dbReference type="OrthoDB" id="200349at2759"/>
<dbReference type="Gene3D" id="1.50.10.10">
    <property type="match status" value="1"/>
</dbReference>